<feature type="compositionally biased region" description="Low complexity" evidence="1">
    <location>
        <begin position="56"/>
        <end position="97"/>
    </location>
</feature>
<gene>
    <name evidence="2" type="ORF">SAMN05444365_101807</name>
</gene>
<reference evidence="3" key="1">
    <citation type="submission" date="2016-10" db="EMBL/GenBank/DDBJ databases">
        <authorList>
            <person name="Varghese N."/>
            <person name="Submissions S."/>
        </authorList>
    </citation>
    <scope>NUCLEOTIDE SEQUENCE [LARGE SCALE GENOMIC DNA]</scope>
    <source>
        <strain evidence="3">DSM 45245</strain>
    </source>
</reference>
<dbReference type="Proteomes" id="UP000242415">
    <property type="component" value="Unassembled WGS sequence"/>
</dbReference>
<evidence type="ECO:0000313" key="3">
    <source>
        <dbReference type="Proteomes" id="UP000242415"/>
    </source>
</evidence>
<dbReference type="STRING" id="405436.SAMN05444365_101807"/>
<dbReference type="EMBL" id="FNPH01000001">
    <property type="protein sequence ID" value="SDY14030.1"/>
    <property type="molecule type" value="Genomic_DNA"/>
</dbReference>
<evidence type="ECO:0000313" key="2">
    <source>
        <dbReference type="EMBL" id="SDY14030.1"/>
    </source>
</evidence>
<protein>
    <submittedName>
        <fullName evidence="2">Uncharacterized protein</fullName>
    </submittedName>
</protein>
<keyword evidence="3" id="KW-1185">Reference proteome</keyword>
<sequence>MKENNLVYSNLRARRGSLILVFIVAVATMLSAILVGPGAAMASARPAPEQSSAPKAVTASPSESPTTSQSPAPLKSPAPSGSAGAAESPSRAESASPVKPADRGRRRSADTGECRGKLTFGKIVVCPSITDEQENVWTVTSTVDSDILLAKLTQASGDGVGGRVTDRNGEYVCYLGPYPEECQLGAAGIYTITVSLYYGTGTGSYKLSVESTRTPSECEKLPEKFFSFASAGRTGTLPAGAAGHCYKFNQPTGAVLHLAGPGGAGDVQGSILDAQYKPLCQVRYTTECTLSRPGPYRLFLRELYGNETAYTLKMPRISHAAGCPVVPLASFGDPGTNVGTGTVAQQDEVACHALTTTTAGAVVVRFAQHHDQYLWWYMYGPDGQRICEEYSSARYCALPAAGTYTLLVQHQNIMGTEINYQVAVTALNRNDGCAQATGTSWDQPALLVHQTSAVQTNCQPFQGQAGDQIITYAAPTVYNEVSTWLVDDAGVTLCTEWSERDGCVLPATGTYRVISYLRSWNDPTEDHTYKMQVRRLSDAAGCPTVTPGTYGAAPASALGGIRCRILDIPASGVYRVKAVDAQNYRSYARVYDSAGARVCDDMWCNFPAPGRYTMVLAGAATTTVIDNDFRYAVALLPYVPSGCDPVSETGYQEAPYRGEFVAAGQHDCLQLPSPAGARIVALLPGDATGAGMPEIAVLDSTGAYLCDSSWSLRQYSCELTGTAPFFAVLNADDGDATGSYAVAFARVDGAPSCPVLPRDATGVTVTTGADRFAACFSIPADQHAAREVFTYRRTSGEGDARLSVFDGGGVRYCGPTGPSVDRTVTCSLPAGPVMVILETDAVDATYQLTHRDATTPAP</sequence>
<organism evidence="2 3">
    <name type="scientific">Micromonospora pattaloongensis</name>
    <dbReference type="NCBI Taxonomy" id="405436"/>
    <lineage>
        <taxon>Bacteria</taxon>
        <taxon>Bacillati</taxon>
        <taxon>Actinomycetota</taxon>
        <taxon>Actinomycetes</taxon>
        <taxon>Micromonosporales</taxon>
        <taxon>Micromonosporaceae</taxon>
        <taxon>Micromonospora</taxon>
    </lineage>
</organism>
<dbReference type="AlphaFoldDB" id="A0A1H3HFB3"/>
<evidence type="ECO:0000256" key="1">
    <source>
        <dbReference type="SAM" id="MobiDB-lite"/>
    </source>
</evidence>
<name>A0A1H3HFB3_9ACTN</name>
<accession>A0A1H3HFB3</accession>
<proteinExistence type="predicted"/>
<feature type="compositionally biased region" description="Basic and acidic residues" evidence="1">
    <location>
        <begin position="100"/>
        <end position="112"/>
    </location>
</feature>
<feature type="region of interest" description="Disordered" evidence="1">
    <location>
        <begin position="43"/>
        <end position="112"/>
    </location>
</feature>